<comment type="caution">
    <text evidence="25">The sequence shown here is derived from an EMBL/GenBank/DDBJ whole genome shotgun (WGS) entry which is preliminary data.</text>
</comment>
<evidence type="ECO:0000256" key="13">
    <source>
        <dbReference type="ARBA" id="ARBA00023212"/>
    </source>
</evidence>
<feature type="compositionally biased region" description="Low complexity" evidence="19">
    <location>
        <begin position="3647"/>
        <end position="3658"/>
    </location>
</feature>
<dbReference type="InterPro" id="IPR008979">
    <property type="entry name" value="Galactose-bd-like_sf"/>
</dbReference>
<dbReference type="SUPFAM" id="SSF159034">
    <property type="entry name" value="Mib/herc2 domain-like"/>
    <property type="match status" value="1"/>
</dbReference>
<feature type="repeat" description="RCC1" evidence="18">
    <location>
        <begin position="697"/>
        <end position="748"/>
    </location>
</feature>
<dbReference type="InterPro" id="IPR001199">
    <property type="entry name" value="Cyt_B5-like_heme/steroid-bd"/>
</dbReference>
<dbReference type="FunFam" id="3.30.2160.10:FF:000010">
    <property type="entry name" value="E3 ubiquitin-protein ligase HERC2 isoform X2"/>
    <property type="match status" value="1"/>
</dbReference>
<dbReference type="Gene3D" id="3.10.120.10">
    <property type="entry name" value="Cytochrome b5-like heme/steroid binding domain"/>
    <property type="match status" value="1"/>
</dbReference>
<dbReference type="Pfam" id="PF00415">
    <property type="entry name" value="RCC1"/>
    <property type="match status" value="3"/>
</dbReference>
<comment type="pathway">
    <text evidence="3">Protein modification; protein ubiquitination.</text>
</comment>
<feature type="compositionally biased region" description="Basic and acidic residues" evidence="19">
    <location>
        <begin position="1674"/>
        <end position="1686"/>
    </location>
</feature>
<evidence type="ECO:0000259" key="22">
    <source>
        <dbReference type="PROSITE" id="PS50255"/>
    </source>
</evidence>
<feature type="compositionally biased region" description="Polar residues" evidence="19">
    <location>
        <begin position="2629"/>
        <end position="2641"/>
    </location>
</feature>
<dbReference type="FunFam" id="2.130.10.30:FF:000003">
    <property type="entry name" value="E3 ubiquitin-protein ligase HERC2 isoform X1"/>
    <property type="match status" value="1"/>
</dbReference>
<feature type="compositionally biased region" description="Polar residues" evidence="19">
    <location>
        <begin position="1775"/>
        <end position="1788"/>
    </location>
</feature>
<dbReference type="CDD" id="cd08664">
    <property type="entry name" value="APC10-HERC2"/>
    <property type="match status" value="1"/>
</dbReference>
<feature type="region of interest" description="Disordered" evidence="19">
    <location>
        <begin position="1669"/>
        <end position="1801"/>
    </location>
</feature>
<feature type="active site" description="Glycyl thioester intermediate" evidence="16">
    <location>
        <position position="5029"/>
    </location>
</feature>
<dbReference type="EC" id="2.3.2.26" evidence="4"/>
<dbReference type="InterPro" id="IPR000408">
    <property type="entry name" value="Reg_chr_condens"/>
</dbReference>
<feature type="repeat" description="RCC1" evidence="18">
    <location>
        <begin position="4220"/>
        <end position="4271"/>
    </location>
</feature>
<evidence type="ECO:0000256" key="9">
    <source>
        <dbReference type="ARBA" id="ARBA00022737"/>
    </source>
</evidence>
<dbReference type="FunFam" id="3.30.2410.10:FF:000006">
    <property type="entry name" value="probable E3 ubiquitin-protein ligase HERC1 isoform X2"/>
    <property type="match status" value="1"/>
</dbReference>
<keyword evidence="5" id="KW-0963">Cytoplasm</keyword>
<evidence type="ECO:0000256" key="6">
    <source>
        <dbReference type="ARBA" id="ARBA00022553"/>
    </source>
</evidence>
<feature type="compositionally biased region" description="Basic and acidic residues" evidence="19">
    <location>
        <begin position="1710"/>
        <end position="1728"/>
    </location>
</feature>
<dbReference type="PROSITE" id="PS50135">
    <property type="entry name" value="ZF_ZZ_2"/>
    <property type="match status" value="1"/>
</dbReference>
<evidence type="ECO:0000256" key="11">
    <source>
        <dbReference type="ARBA" id="ARBA00022786"/>
    </source>
</evidence>
<dbReference type="Pfam" id="PF00632">
    <property type="entry name" value="HECT"/>
    <property type="match status" value="1"/>
</dbReference>
<feature type="domain" description="Cytochrome b5 heme-binding" evidence="22">
    <location>
        <begin position="1288"/>
        <end position="1364"/>
    </location>
</feature>
<keyword evidence="26" id="KW-1185">Reference proteome</keyword>
<feature type="repeat" description="RCC1" evidence="18">
    <location>
        <begin position="3414"/>
        <end position="3465"/>
    </location>
</feature>
<dbReference type="InterPro" id="IPR004939">
    <property type="entry name" value="APC_su10/DOC_dom"/>
</dbReference>
<dbReference type="InterPro" id="IPR010606">
    <property type="entry name" value="Mib_Herc2"/>
</dbReference>
<feature type="region of interest" description="Disordered" evidence="19">
    <location>
        <begin position="1037"/>
        <end position="1071"/>
    </location>
</feature>
<dbReference type="CDD" id="cd00078">
    <property type="entry name" value="HECTc"/>
    <property type="match status" value="1"/>
</dbReference>
<gene>
    <name evidence="25" type="ORF">O3P69_004178</name>
</gene>
<comment type="catalytic activity">
    <reaction evidence="1">
        <text>S-ubiquitinyl-[E2 ubiquitin-conjugating enzyme]-L-cysteine + [acceptor protein]-L-lysine = [E2 ubiquitin-conjugating enzyme]-L-cysteine + N(6)-ubiquitinyl-[acceptor protein]-L-lysine.</text>
        <dbReference type="EC" id="2.3.2.26"/>
    </reaction>
</comment>
<feature type="repeat" description="RCC1" evidence="18">
    <location>
        <begin position="4484"/>
        <end position="4535"/>
    </location>
</feature>
<feature type="region of interest" description="Disordered" evidence="19">
    <location>
        <begin position="5075"/>
        <end position="5094"/>
    </location>
</feature>
<feature type="compositionally biased region" description="Polar residues" evidence="19">
    <location>
        <begin position="4032"/>
        <end position="4041"/>
    </location>
</feature>
<dbReference type="GO" id="GO:0061630">
    <property type="term" value="F:ubiquitin protein ligase activity"/>
    <property type="evidence" value="ECO:0007669"/>
    <property type="project" value="UniProtKB-EC"/>
</dbReference>
<dbReference type="GO" id="GO:0009966">
    <property type="term" value="P:regulation of signal transduction"/>
    <property type="evidence" value="ECO:0007669"/>
    <property type="project" value="UniProtKB-ARBA"/>
</dbReference>
<feature type="compositionally biased region" description="Low complexity" evidence="19">
    <location>
        <begin position="4015"/>
        <end position="4026"/>
    </location>
</feature>
<dbReference type="InterPro" id="IPR000569">
    <property type="entry name" value="HECT_dom"/>
</dbReference>
<feature type="repeat" description="RCC1" evidence="18">
    <location>
        <begin position="3150"/>
        <end position="3201"/>
    </location>
</feature>
<feature type="compositionally biased region" description="Polar residues" evidence="19">
    <location>
        <begin position="1445"/>
        <end position="1457"/>
    </location>
</feature>
<evidence type="ECO:0000256" key="10">
    <source>
        <dbReference type="ARBA" id="ARBA00022771"/>
    </source>
</evidence>
<dbReference type="SUPFAM" id="SSF57850">
    <property type="entry name" value="RING/U-box"/>
    <property type="match status" value="1"/>
</dbReference>
<dbReference type="EMBL" id="JARAKH010000012">
    <property type="protein sequence ID" value="KAK8398899.1"/>
    <property type="molecule type" value="Genomic_DNA"/>
</dbReference>
<reference evidence="25 26" key="1">
    <citation type="submission" date="2023-03" db="EMBL/GenBank/DDBJ databases">
        <title>High-quality genome of Scylla paramamosain provides insights in environmental adaptation.</title>
        <authorList>
            <person name="Zhang L."/>
        </authorList>
    </citation>
    <scope>NUCLEOTIDE SEQUENCE [LARGE SCALE GENOMIC DNA]</scope>
    <source>
        <strain evidence="25">LZ_2023a</strain>
        <tissue evidence="25">Muscle</tissue>
    </source>
</reference>
<evidence type="ECO:0000256" key="17">
    <source>
        <dbReference type="PROSITE-ProRule" id="PRU00228"/>
    </source>
</evidence>
<feature type="repeat" description="RCC1" evidence="18">
    <location>
        <begin position="643"/>
        <end position="694"/>
    </location>
</feature>
<name>A0AAW0UFH5_SCYPA</name>
<feature type="repeat" description="RCC1" evidence="18">
    <location>
        <begin position="3362"/>
        <end position="3413"/>
    </location>
</feature>
<dbReference type="SMART" id="SM01117">
    <property type="entry name" value="Cyt-b5"/>
    <property type="match status" value="1"/>
</dbReference>
<evidence type="ECO:0000259" key="21">
    <source>
        <dbReference type="PROSITE" id="PS50237"/>
    </source>
</evidence>
<feature type="repeat" description="RCC1" evidence="18">
    <location>
        <begin position="3256"/>
        <end position="3307"/>
    </location>
</feature>
<dbReference type="InterPro" id="IPR037976">
    <property type="entry name" value="HERC2_APC10"/>
</dbReference>
<feature type="region of interest" description="Disordered" evidence="19">
    <location>
        <begin position="1429"/>
        <end position="1484"/>
    </location>
</feature>
<dbReference type="InterPro" id="IPR043145">
    <property type="entry name" value="Znf_ZZ_sf"/>
</dbReference>
<dbReference type="SUPFAM" id="SSF49785">
    <property type="entry name" value="Galactose-binding domain-like"/>
    <property type="match status" value="1"/>
</dbReference>
<evidence type="ECO:0000256" key="15">
    <source>
        <dbReference type="ARBA" id="ARBA00081609"/>
    </source>
</evidence>
<dbReference type="PANTHER" id="PTHR22870:SF398">
    <property type="entry name" value="E3 UBIQUITIN-PROTEIN LIGASE HERC2"/>
    <property type="match status" value="1"/>
</dbReference>
<evidence type="ECO:0000256" key="12">
    <source>
        <dbReference type="ARBA" id="ARBA00022833"/>
    </source>
</evidence>
<dbReference type="Pfam" id="PF00173">
    <property type="entry name" value="Cyt-b5"/>
    <property type="match status" value="1"/>
</dbReference>
<dbReference type="InterPro" id="IPR051210">
    <property type="entry name" value="Ub_ligase/GEF_domain"/>
</dbReference>
<dbReference type="PROSITE" id="PS50012">
    <property type="entry name" value="RCC1_3"/>
    <property type="match status" value="19"/>
</dbReference>
<keyword evidence="8" id="KW-0479">Metal-binding</keyword>
<keyword evidence="12" id="KW-0862">Zinc</keyword>
<dbReference type="Pfam" id="PF00569">
    <property type="entry name" value="ZZ"/>
    <property type="match status" value="1"/>
</dbReference>
<dbReference type="FunFam" id="2.30.30.30:FF:000015">
    <property type="entry name" value="E3 ubiquitin-protein ligase HERC2"/>
    <property type="match status" value="1"/>
</dbReference>
<evidence type="ECO:0000259" key="23">
    <source>
        <dbReference type="PROSITE" id="PS51284"/>
    </source>
</evidence>
<keyword evidence="11 16" id="KW-0833">Ubl conjugation pathway</keyword>
<dbReference type="FunFam" id="2.130.10.30:FF:000004">
    <property type="entry name" value="E3 ubiquitin-protein ligase HERC2 isoform X2"/>
    <property type="match status" value="1"/>
</dbReference>
<sequence length="5104" mass="554376">MVNIEEKHYSAKETGEMASEAMQREHCIHPLSGHVVTMTAMNCDLVWQGWTGGVSLRPQARLDSKWLKSDLQSLLQPDNLPSLYNQMVKDGEVVGPHVEGILNSAGATARKGESGHYYCSMRVLTCPCCDGICGPQSGCNCGPCQKLDREEAEREYESGQSSTPPSYSLLEGWRWGPQPQENDLRKCLDALVREQRLMCLDAASTTLSASRLQQRFIVAHRYLVALKRARPPEVKPGETTSKKKIQSSNIWGEGRVGRGTGADRATLGLARVGSRAALNFAFAFLRRAWRSGEDSDLCTELLHESLEALETLPEATLFDESAVSSVWLDVVERSQKFLTSVVLSQVPGGTCGSSMTRVPLGDRHMALSLLLHLALQRATLSTMLTVITLLLQLWDSGRNQVDNRVSSHGTSAPLLPILHRFGGVQPLKAPSSSPVWDDNLPMEVSPTECLLRYLELPEDEGVSVDLEQAAVILLCHLDRLAVSHNPPLHTPHGRPTQGQEVLSWGWLAWSGVSSHSRPLNYCDTLAELGIKSLACAERCLLILTQKGNLYTLYYNSEAPCPQLVPGQPEEEVVKVAAHPDGKHYLALTAGGQVYSWGNGDGGRLGHGDSNSREEPTLVQELQGKTVVSIACGSTYSAAITTQGELYTWGRGNYGRLGHGSSDDHSVPTLVTALKGERVLDVACGSGDAQTIAVTDQGNVYSWGDGDYGKLGRGGSDGSKVPRLVDKLQGQEICRVFCGAQFSLALSKSGALFTWGKGDNHRLGHNSEEHVRYPKQVKGLTGKKVIEVGVGCMHVVVLTEEGEVLVWGRNDQAQLGDAPHVALAEPTLMSSLHGKNIIGIACGPSQTFAWSTKMSWSVSTRIPYVVEVCEETFVKMNDLLERVGEGLAEDRIPSQEQECMVVAGLNLLRLQLHSAVQNHTDVDSVGLHVGSSLLGSLKQRVVNLASSSGVLPTIQVAAQATLQTGWSILLPTAEERAKALSSLLPSTGSDISSMSSGRRFMIDLLVSSLMADGGLEMALTAAIKFEVQEAEWTEKNKVMQGSSSGTGGINTSPRKNTRVEGGASRRSCDNSVSEDQSATLPLLHLVRQLLRNASTQTLMRLQAIAPDNMSMISSGVLVDGERGGPVLGGQGELSPSIQLLLRFQRLLVSHLFPVETNVSPRHIMQESEVEGAGWLLRKYLTLLVGHVSDTLSIATSLATINTRLTALTCTILQRDITGLLLGELFVSLLVVCVHSSNVVLSCDLISPLLALLEPLDRFNQLAPGADREDTEDMAWPGIIVNTIKQTEEMPVIRKADLENHNKDGGLWIVVNGKVYDVQEFRSAAPCGSDILQYYAGQDATQVWEMANHSARAKEMMASYFVGNYMDPELEVAQVLDASTLSSPLVDTERALAMLVGVYASCLVRGQPATPWEVGHQKWITAEFMMAGCQTVQPPDPYDEEKGEARTGSSATTPGSVTTPGDGRMPRPIDPLVHKKSKQGSNTSPQDEIETYFSNMADYFLSALMDGKTQDPYVQMFLSLCDREIRHSGRHSLHTNFSLDHPIEEAGRLLSATLLRHTHLTPQLIEVLEQGLALSAEDSHGWESTLELPRGLQELLRHVHSTKWLLIRRRQELTRSYKEVCAPVMERCRFVFYEVRPASCGDVEALDKFAVRGISRWRKVTQLLRLHSNDTTATTQEKDELQEMKETNESAEDISPNTSHSEENDNLQDGCDDVRSGRLDKQEDACKDLPEPLELSNSGTDTRDNNIKEEADFDSLEKELKIVPDGRKQQEGKKGSVSLNLKKSPSSSGAPLTPSRPCSLLTPTAPPPTAKIVELASKVIEFVCSEETINIEAVRKAFFSQMERAEMRLRGTEMFLGLVQKNSFLPSVRLTLMNGWLGLLPFAPKNSFVLPDCLENIHLVPVYQRAVLKAAWARLWEWAVGELREHVLKAEQFCVATHSTGRMAKTKDSPSYKDSNLSCRDHNTLASMPLSRFLLGVVCLSTRTHSGADLSLLVSGGLLALVQTLLRLIGPSEPSSGRNEDKEELVAIFEEAAKKPRIPPPPLSGPELAALMKVGTRVVRGIDWKWGDQDGPPPGEGTVIGELGEDGWIRVQWDNSSTNSYRMGKEGKYDLKLVDSPLPPAPESDSDTEEEEALWSMRNLLQNRQSRQVSTVTESSLSRKHPILVLRDSCLQLLRSLTISTGLTSHTMSPASVRTVAALLHSILQAGTSQSEECDALLKEQHSSWCTLGLVRSVSCSPVLCRSLATPPWVNLLLNLAQTYIGPASLYRRILALRLLTSVLPHRIDDLEERQALLDRIFSLLGNTILTCANDPAISATNKKSHGSCVAITSTHSSTVSEAIVSLVRTLHALPVWNSVINEAIVERLGLVAQLLSDLSQFQFKVDDCHPGSLACQATGIAASLAIIGGIDVRPRLGGEVALEEGLLGTIARIGQHKVYVQPHEGGPLLRLSLASVVPSPSKRFAVERMSVTAACVQVWVSLVALAGDYSRSFHVSSPLTLSPTLLRIQQLRMLVMNACRALLSHQSLLRLVLLQQTADISTSTSNLETTADDTSQGSEILLIQKLIIASTPPSPVKASYTREQLETAALALCENLTEEISHPSPNTPCSNDDVSSPQSDHSLGVPTSVGFLNKAQTTQSRPSRPVQTPRGKRTRTTSPAPLVRQLMEMGFSRKSVEHAIKALGGQGGEVSPSPESLVVWLIEHSDLAFSDSDSAPDVLDSDADSLTDEFTDEPPLLEQSPVVEVYRKRLEFTSNDEYAMYVRDHIAPGMMVRCCRTYEEVYEGDVGRVVRVDRGSLHNLNVQVDWHRKGGTYWVRYIHIELLDQSPPPLASNGPIRVGDKVRVKSSVVTPKYKWGSVNHRNIGVVTSVSTNGQDLIVDFPQQPNWQGLVSEMEVVPSCHLSVTCDGCGVSPITGARMKCKVCDNFDYCEECYQTKRSHRHLFNRIAEPGSAAVYAGPPGRGRFRKKEGMLGGSDGTVEDWHRCVRNLSVSSRENWAHRLIDGTGSYWQSCGQEGKHWIRLEMQPNIAVEWLRLLVDPADSSYMPTHLVVSGGDSLAKMKELNMVRITPSDTWVTLLRSIKECLKYIEISIKQCKSGGIDCRVHGLAVMGKIVDDFGDPASSVSFLASDNEDVEDEITDMSRKSLTSIMSFEGEPKVLVWGLNDKDQLGGLKGSKVKMPVLSETLSSLRPVHVAGGSKSLFVVSQEGKVYACGEGTGGRLGLGHCSNIPVPRQVTALSQYVVKKVAVHSGGRHAMALTVDGKVFSWGEGEDGKLGHGNRMSYDKPKLIESLKSKRIRDIACGSSHSAAITSSGELYCWGLGEYGRLGLGDTSTQLKPKLVKALFGQRVVQVACGSRDAQTLALTSEGMVYSWGDGDFGKLGRGGSEGCALPQNIERLNGLGVCQIECGAQFSLTLTKSGQVWTWGKGDYFRLGHGTDQHVRRPTLVEGLRGKRVVHVAVGALHCLAVTDTGQVYAWGDNDHGQQGNGTTIVNRRPALVCGLEGVKVARVACGSSHSVAWTAPDPPLPAATEPVMFTTTKDPLGAYALGVTEPLGGDCGTSPTSPNSGCGTPSSPSLSRVVLTLESSAARQTALQHILNALQVMFARDCVIAALDTSASALPQAKEDYQSCGPGSKEGGLPTPESLTDAIADSSSSLSSPNGGEIAEGGGEAPASVLDAAAVPTALSCGTSPDSEESVVLQLASVPSTGSLSSRASRLSHSAMSILAATLTTKADVVPDAMDGPDDGSLSGLDEFTRRLGEDDARVLVDLLKLAVAGRAGPRASPAITKVLTGLSQENPNVAGMLTELCVTELEDAASDTEAMRSVPQPVVQESSHPYTDDVTLTGVVKIPGAEALRIEFDRQCSTERKHDPLTIMDGAGKIICTRSGREWSDWSTEVRIAGDEMRWKFTSDGSVNGWGWRLTVFPLMPCAAPRDLHSDRRLLSRPLVDLPMCLLDPLLPLCTQSTILSRLAASLALCAQLSSLAPSQRMWALKTLRKIVTTDIGSGLNIRALLSASYSSSSTPGPSRSLSPVPQSLPCVSSGSSAAPHSLVPPAPPSLRGSTESLDSSGSYAKPSVEVKVIQEMPLISLLKGLPEALLRQAEYEDPLVRGGKHLMHSQFFKVLVGLACDLELDKGVGSGEAHKWAWFRRYCTASRVLKALIERTLLPQGFCADVRKKLSEMLGEGEVLTLDHELHNVFQHQHDEQLLLWFSRRPEDWTLSWGGSGSIFGWGHNHRGQLGGVEGAKVKLPTPCDTLTALRPVQLIGGEQTLFAVTADGKVYATGYGAGGRLGIGGVESVSTPTLLESIQHIVIRKVAVNSGGKHCLALTADGDVYSWGEGDDGKLGHGNKSPYDRPRLIETLQGKGVVEIACGGAHSAAITSSGELYTWGKGRYGRLGHGDSEDQFRPKLVEALVGYRVIDVACGSGDAQTLCIVDDDSVWSWGDGDYGKLGRGGSDGCKVPMRIDGLANQGIIKVECGSQFSVALSRSGTVFTWGKGDYHRLGHGTDDHVRRPRKVMALQGKRVISIATGSLHCVCCTSEGEVYTWGDNDEGQLGDSTTNAIQRPRLVMALQAKKINRVACGSAHTLAWSTSRAVSTGRLPSQVPIEYDLLKEVPLPTLRNRLVLLHHFSDLVCQSISMFDLCSPPEDDEGEAAVVSRLRAILVSSAKETAFKKVIQATMVRDRQHGPIVELNRISVKRSRSRGGLAGADGMKSVFGQMVAKMSLLTPDALFLPHRVWKVKFVGESVDDCGGGYSESVAEMCDELMNGSLPLLIPTPNGRDEAGTSRDCFLLNPQSNSSHHMNMFTFLGVLMGIAIRTGSPLSLNLAEPVWKQLAGMVLTPADITEVDRHYVPGLMCIQQMEGDEKTFSSLDLPFTTTSAAGHDVPLSPRHNRITITNRHEYVRLALNYRLHEFDAQVTAVRCGMARVIPVPLLSLFTPYELETMVCGSPDIPLNLLKSVATYKGVEATASLVQWFWEVMEEFSTAERSLFLRFVWGRTRLPRTIADFRGRDFVFQVLDKYTPPDHFLPESYTCFFLLKMPRYSCKAVLREKLKYAIHFCKSIDTDDYARVAMTGAGVEDNVSSESDTDDWDSIGSDEPMADCVSLYST</sequence>
<evidence type="ECO:0000256" key="5">
    <source>
        <dbReference type="ARBA" id="ARBA00022490"/>
    </source>
</evidence>
<dbReference type="SUPFAM" id="SSF56204">
    <property type="entry name" value="Hect, E3 ligase catalytic domain"/>
    <property type="match status" value="1"/>
</dbReference>
<evidence type="ECO:0000256" key="3">
    <source>
        <dbReference type="ARBA" id="ARBA00004906"/>
    </source>
</evidence>
<feature type="repeat" description="RCC1" evidence="18">
    <location>
        <begin position="4536"/>
        <end position="4587"/>
    </location>
</feature>
<feature type="repeat" description="RCC1" evidence="18">
    <location>
        <begin position="4378"/>
        <end position="4429"/>
    </location>
</feature>
<dbReference type="InterPro" id="IPR014722">
    <property type="entry name" value="Rib_uL2_dom2"/>
</dbReference>
<evidence type="ECO:0000256" key="1">
    <source>
        <dbReference type="ARBA" id="ARBA00000885"/>
    </source>
</evidence>
<dbReference type="InterPro" id="IPR036400">
    <property type="entry name" value="Cyt_B5-like_heme/steroid_sf"/>
</dbReference>
<evidence type="ECO:0000259" key="24">
    <source>
        <dbReference type="PROSITE" id="PS51416"/>
    </source>
</evidence>
<feature type="region of interest" description="Disordered" evidence="19">
    <location>
        <begin position="3619"/>
        <end position="3664"/>
    </location>
</feature>
<keyword evidence="10 17" id="KW-0863">Zinc-finger</keyword>
<dbReference type="InterPro" id="IPR035983">
    <property type="entry name" value="Hect_E3_ubiquitin_ligase"/>
</dbReference>
<feature type="repeat" description="RCC1" evidence="18">
    <location>
        <begin position="4432"/>
        <end position="4483"/>
    </location>
</feature>
<feature type="repeat" description="RCC1" evidence="18">
    <location>
        <begin position="4272"/>
        <end position="4325"/>
    </location>
</feature>
<feature type="repeat" description="RCC1" evidence="18">
    <location>
        <begin position="591"/>
        <end position="642"/>
    </location>
</feature>
<dbReference type="GO" id="GO:0016567">
    <property type="term" value="P:protein ubiquitination"/>
    <property type="evidence" value="ECO:0007669"/>
    <property type="project" value="InterPro"/>
</dbReference>
<feature type="domain" description="HECT" evidence="21">
    <location>
        <begin position="4724"/>
        <end position="5066"/>
    </location>
</feature>
<feature type="repeat" description="RCC1" evidence="18">
    <location>
        <begin position="4326"/>
        <end position="4377"/>
    </location>
</feature>
<dbReference type="Gene3D" id="3.30.60.90">
    <property type="match status" value="1"/>
</dbReference>
<dbReference type="GO" id="GO:0005814">
    <property type="term" value="C:centriole"/>
    <property type="evidence" value="ECO:0007669"/>
    <property type="project" value="UniProtKB-SubCell"/>
</dbReference>
<dbReference type="PROSITE" id="PS00626">
    <property type="entry name" value="RCC1_2"/>
    <property type="match status" value="1"/>
</dbReference>
<dbReference type="FunFam" id="2.130.10.30:FF:000006">
    <property type="entry name" value="E3 ubiquitin-protein ligase HERC2 isoform X1"/>
    <property type="match status" value="1"/>
</dbReference>
<dbReference type="SUPFAM" id="SSF63748">
    <property type="entry name" value="Tudor/PWWP/MBT"/>
    <property type="match status" value="1"/>
</dbReference>
<evidence type="ECO:0000256" key="7">
    <source>
        <dbReference type="ARBA" id="ARBA00022679"/>
    </source>
</evidence>
<feature type="domain" description="DOC" evidence="23">
    <location>
        <begin position="2953"/>
        <end position="3130"/>
    </location>
</feature>
<feature type="compositionally biased region" description="Basic and acidic residues" evidence="19">
    <location>
        <begin position="1739"/>
        <end position="1772"/>
    </location>
</feature>
<feature type="compositionally biased region" description="Polar residues" evidence="19">
    <location>
        <begin position="4054"/>
        <end position="4065"/>
    </location>
</feature>
<evidence type="ECO:0000256" key="2">
    <source>
        <dbReference type="ARBA" id="ARBA00004114"/>
    </source>
</evidence>
<feature type="domain" description="MIB/HERC2" evidence="24">
    <location>
        <begin position="2042"/>
        <end position="2115"/>
    </location>
</feature>
<dbReference type="Pfam" id="PF25390">
    <property type="entry name" value="WD40_RLD"/>
    <property type="match status" value="3"/>
</dbReference>
<dbReference type="SUPFAM" id="SSF50985">
    <property type="entry name" value="RCC1/BLIP-II"/>
    <property type="match status" value="3"/>
</dbReference>
<proteinExistence type="predicted"/>
<evidence type="ECO:0000256" key="8">
    <source>
        <dbReference type="ARBA" id="ARBA00022723"/>
    </source>
</evidence>
<evidence type="ECO:0000256" key="14">
    <source>
        <dbReference type="ARBA" id="ARBA00080834"/>
    </source>
</evidence>
<dbReference type="Proteomes" id="UP001487740">
    <property type="component" value="Unassembled WGS sequence"/>
</dbReference>
<dbReference type="Gene3D" id="3.30.2410.10">
    <property type="entry name" value="Hect, E3 ligase catalytic domain"/>
    <property type="match status" value="1"/>
</dbReference>
<keyword evidence="13" id="KW-0206">Cytoskeleton</keyword>
<dbReference type="InterPro" id="IPR021097">
    <property type="entry name" value="CPH_domain"/>
</dbReference>
<dbReference type="Pfam" id="PF06701">
    <property type="entry name" value="MIB_HERC2"/>
    <property type="match status" value="1"/>
</dbReference>
<dbReference type="PROSITE" id="PS50255">
    <property type="entry name" value="CYTOCHROME_B5_2"/>
    <property type="match status" value="1"/>
</dbReference>
<dbReference type="Gene3D" id="2.130.10.30">
    <property type="entry name" value="Regulator of chromosome condensation 1/beta-lactamase-inhibitor protein II"/>
    <property type="match status" value="3"/>
</dbReference>
<evidence type="ECO:0000256" key="4">
    <source>
        <dbReference type="ARBA" id="ARBA00012485"/>
    </source>
</evidence>
<dbReference type="Gene3D" id="3.90.1750.10">
    <property type="entry name" value="Hect, E3 ligase catalytic domains"/>
    <property type="match status" value="1"/>
</dbReference>
<dbReference type="CDD" id="cd14402">
    <property type="entry name" value="UBA_HERC2"/>
    <property type="match status" value="1"/>
</dbReference>
<dbReference type="PROSITE" id="PS51284">
    <property type="entry name" value="DOC"/>
    <property type="match status" value="1"/>
</dbReference>
<dbReference type="InterPro" id="IPR037252">
    <property type="entry name" value="Mib_Herc2_sf"/>
</dbReference>
<protein>
    <recommendedName>
        <fullName evidence="4">HECT-type E3 ubiquitin transferase</fullName>
        <ecNumber evidence="4">2.3.2.26</ecNumber>
    </recommendedName>
    <alternativeName>
        <fullName evidence="14">HECT domain and RCC1-like domain-containing protein 2</fullName>
    </alternativeName>
    <alternativeName>
        <fullName evidence="15">HECT-type E3 ubiquitin transferase HERC2</fullName>
    </alternativeName>
</protein>
<dbReference type="SUPFAM" id="SSF55856">
    <property type="entry name" value="Cytochrome b5-like heme/steroid binding domain"/>
    <property type="match status" value="1"/>
</dbReference>
<feature type="region of interest" description="Disordered" evidence="19">
    <location>
        <begin position="4015"/>
        <end position="4065"/>
    </location>
</feature>
<dbReference type="SMART" id="SM00706">
    <property type="entry name" value="TECPR"/>
    <property type="match status" value="5"/>
</dbReference>
<dbReference type="InterPro" id="IPR006624">
    <property type="entry name" value="Beta-propeller_rpt_TECPR"/>
</dbReference>
<feature type="compositionally biased region" description="Polar residues" evidence="19">
    <location>
        <begin position="2598"/>
        <end position="2616"/>
    </location>
</feature>
<evidence type="ECO:0000313" key="26">
    <source>
        <dbReference type="Proteomes" id="UP001487740"/>
    </source>
</evidence>
<dbReference type="GO" id="GO:0008270">
    <property type="term" value="F:zinc ion binding"/>
    <property type="evidence" value="ECO:0007669"/>
    <property type="project" value="UniProtKB-KW"/>
</dbReference>
<dbReference type="Gene3D" id="2.30.30.30">
    <property type="match status" value="1"/>
</dbReference>
<keyword evidence="9" id="KW-0677">Repeat</keyword>
<dbReference type="Gene3D" id="2.60.120.260">
    <property type="entry name" value="Galactose-binding domain-like"/>
    <property type="match status" value="1"/>
</dbReference>
<dbReference type="Gene3D" id="3.30.2160.10">
    <property type="entry name" value="Hect, E3 ligase catalytic domain"/>
    <property type="match status" value="1"/>
</dbReference>
<comment type="subcellular location">
    <subcellularLocation>
        <location evidence="2">Cytoplasm</location>
        <location evidence="2">Cytoskeleton</location>
        <location evidence="2">Microtubule organizing center</location>
        <location evidence="2">Centrosome</location>
        <location evidence="2">Centriole</location>
    </subcellularLocation>
</comment>
<keyword evidence="6" id="KW-0597">Phosphoprotein</keyword>
<evidence type="ECO:0000256" key="19">
    <source>
        <dbReference type="SAM" id="MobiDB-lite"/>
    </source>
</evidence>
<dbReference type="PROSITE" id="PS51416">
    <property type="entry name" value="MIB_HERC2"/>
    <property type="match status" value="1"/>
</dbReference>
<dbReference type="FunFam" id="2.30.30.40:FF:000074">
    <property type="entry name" value="E3 ubiquitin-protein ligase HERC2 isoform X1"/>
    <property type="match status" value="1"/>
</dbReference>
<feature type="repeat" description="RCC1" evidence="18">
    <location>
        <begin position="3202"/>
        <end position="3255"/>
    </location>
</feature>
<dbReference type="Gene3D" id="1.10.8.10">
    <property type="entry name" value="DNA helicase RuvA subunit, C-terminal domain"/>
    <property type="match status" value="1"/>
</dbReference>
<dbReference type="InterPro" id="IPR000433">
    <property type="entry name" value="Znf_ZZ"/>
</dbReference>
<feature type="region of interest" description="Disordered" evidence="19">
    <location>
        <begin position="2594"/>
        <end position="2654"/>
    </location>
</feature>
<feature type="repeat" description="RCC1" evidence="18">
    <location>
        <begin position="749"/>
        <end position="800"/>
    </location>
</feature>
<evidence type="ECO:0000256" key="16">
    <source>
        <dbReference type="PROSITE-ProRule" id="PRU00104"/>
    </source>
</evidence>
<dbReference type="PROSITE" id="PS50237">
    <property type="entry name" value="HECT"/>
    <property type="match status" value="1"/>
</dbReference>
<dbReference type="Pfam" id="PF03256">
    <property type="entry name" value="ANAPC10"/>
    <property type="match status" value="1"/>
</dbReference>
<dbReference type="Pfam" id="PF11515">
    <property type="entry name" value="Cul7"/>
    <property type="match status" value="1"/>
</dbReference>
<evidence type="ECO:0000256" key="18">
    <source>
        <dbReference type="PROSITE-ProRule" id="PRU00235"/>
    </source>
</evidence>
<organism evidence="25 26">
    <name type="scientific">Scylla paramamosain</name>
    <name type="common">Mud crab</name>
    <dbReference type="NCBI Taxonomy" id="85552"/>
    <lineage>
        <taxon>Eukaryota</taxon>
        <taxon>Metazoa</taxon>
        <taxon>Ecdysozoa</taxon>
        <taxon>Arthropoda</taxon>
        <taxon>Crustacea</taxon>
        <taxon>Multicrustacea</taxon>
        <taxon>Malacostraca</taxon>
        <taxon>Eumalacostraca</taxon>
        <taxon>Eucarida</taxon>
        <taxon>Decapoda</taxon>
        <taxon>Pleocyemata</taxon>
        <taxon>Brachyura</taxon>
        <taxon>Eubrachyura</taxon>
        <taxon>Portunoidea</taxon>
        <taxon>Portunidae</taxon>
        <taxon>Portuninae</taxon>
        <taxon>Scylla</taxon>
    </lineage>
</organism>
<feature type="domain" description="ZZ-type" evidence="20">
    <location>
        <begin position="2895"/>
        <end position="2946"/>
    </location>
</feature>
<feature type="repeat" description="RCC1" evidence="18">
    <location>
        <begin position="3466"/>
        <end position="3517"/>
    </location>
</feature>
<feature type="repeat" description="RCC1" evidence="18">
    <location>
        <begin position="3308"/>
        <end position="3359"/>
    </location>
</feature>
<keyword evidence="7" id="KW-0808">Transferase</keyword>
<dbReference type="PANTHER" id="PTHR22870">
    <property type="entry name" value="REGULATOR OF CHROMOSOME CONDENSATION"/>
    <property type="match status" value="1"/>
</dbReference>
<dbReference type="InterPro" id="IPR009091">
    <property type="entry name" value="RCC1/BLIP-II"/>
</dbReference>
<dbReference type="InterPro" id="IPR058923">
    <property type="entry name" value="RCC1-like_dom"/>
</dbReference>
<evidence type="ECO:0000259" key="20">
    <source>
        <dbReference type="PROSITE" id="PS50135"/>
    </source>
</evidence>
<dbReference type="SMART" id="SM00291">
    <property type="entry name" value="ZnF_ZZ"/>
    <property type="match status" value="1"/>
</dbReference>
<dbReference type="PRINTS" id="PR00633">
    <property type="entry name" value="RCCNDNSATION"/>
</dbReference>
<evidence type="ECO:0000313" key="25">
    <source>
        <dbReference type="EMBL" id="KAK8398899.1"/>
    </source>
</evidence>
<feature type="repeat" description="RCC1" evidence="18">
    <location>
        <begin position="801"/>
        <end position="852"/>
    </location>
</feature>
<dbReference type="SMART" id="SM01337">
    <property type="entry name" value="APC10"/>
    <property type="match status" value="1"/>
</dbReference>
<dbReference type="SMART" id="SM00119">
    <property type="entry name" value="HECTc"/>
    <property type="match status" value="1"/>
</dbReference>
<accession>A0AAW0UFH5</accession>
<dbReference type="Gene3D" id="2.30.30.40">
    <property type="entry name" value="SH3 Domains"/>
    <property type="match status" value="1"/>
</dbReference>